<sequence>TIPPSPSLAEDLSTGEVEPETYNTWADRLAREYAAKRSRGAGNSWSREQWAKEKEWQQQEQEHRRYLEQAQRLQTERAANHKQRYERGCAHIFGQGSPGTGTPLSYSDIPWPAPRGTVEEMVAVILHGVERGDPGVYRRYLRGQQVMWHPDRFTQRCGDRLAQADRQRILDTVIALSQALNRLADGAR</sequence>
<keyword evidence="2" id="KW-0597">Phosphoprotein</keyword>
<evidence type="ECO:0000256" key="5">
    <source>
        <dbReference type="ARBA" id="ARBA00023242"/>
    </source>
</evidence>
<comment type="caution">
    <text evidence="7">The sequence shown here is derived from an EMBL/GenBank/DDBJ whole genome shotgun (WGS) entry which is preliminary data.</text>
</comment>
<keyword evidence="4" id="KW-0040">ANK repeat</keyword>
<evidence type="ECO:0000256" key="4">
    <source>
        <dbReference type="ARBA" id="ARBA00023043"/>
    </source>
</evidence>
<dbReference type="EMBL" id="BEZZ01197956">
    <property type="protein sequence ID" value="GCC46621.1"/>
    <property type="molecule type" value="Genomic_DNA"/>
</dbReference>
<evidence type="ECO:0000256" key="3">
    <source>
        <dbReference type="ARBA" id="ARBA00022737"/>
    </source>
</evidence>
<evidence type="ECO:0000256" key="2">
    <source>
        <dbReference type="ARBA" id="ARBA00022553"/>
    </source>
</evidence>
<dbReference type="InterPro" id="IPR038753">
    <property type="entry name" value="NFKBIL1"/>
</dbReference>
<feature type="non-terminal residue" evidence="7">
    <location>
        <position position="1"/>
    </location>
</feature>
<gene>
    <name evidence="7" type="ORF">chiPu_0030975</name>
</gene>
<keyword evidence="8" id="KW-1185">Reference proteome</keyword>
<dbReference type="OrthoDB" id="412109at2759"/>
<evidence type="ECO:0008006" key="9">
    <source>
        <dbReference type="Google" id="ProtNLM"/>
    </source>
</evidence>
<accession>A0A401TVF5</accession>
<evidence type="ECO:0000313" key="8">
    <source>
        <dbReference type="Proteomes" id="UP000287033"/>
    </source>
</evidence>
<dbReference type="Proteomes" id="UP000287033">
    <property type="component" value="Unassembled WGS sequence"/>
</dbReference>
<organism evidence="7 8">
    <name type="scientific">Chiloscyllium punctatum</name>
    <name type="common">Brownbanded bambooshark</name>
    <name type="synonym">Hemiscyllium punctatum</name>
    <dbReference type="NCBI Taxonomy" id="137246"/>
    <lineage>
        <taxon>Eukaryota</taxon>
        <taxon>Metazoa</taxon>
        <taxon>Chordata</taxon>
        <taxon>Craniata</taxon>
        <taxon>Vertebrata</taxon>
        <taxon>Chondrichthyes</taxon>
        <taxon>Elasmobranchii</taxon>
        <taxon>Galeomorphii</taxon>
        <taxon>Galeoidea</taxon>
        <taxon>Orectolobiformes</taxon>
        <taxon>Hemiscylliidae</taxon>
        <taxon>Chiloscyllium</taxon>
    </lineage>
</organism>
<evidence type="ECO:0000256" key="6">
    <source>
        <dbReference type="SAM" id="MobiDB-lite"/>
    </source>
</evidence>
<evidence type="ECO:0000256" key="1">
    <source>
        <dbReference type="ARBA" id="ARBA00004123"/>
    </source>
</evidence>
<dbReference type="GO" id="GO:0005634">
    <property type="term" value="C:nucleus"/>
    <property type="evidence" value="ECO:0007669"/>
    <property type="project" value="UniProtKB-SubCell"/>
</dbReference>
<proteinExistence type="predicted"/>
<comment type="subcellular location">
    <subcellularLocation>
        <location evidence="1">Nucleus</location>
    </subcellularLocation>
</comment>
<dbReference type="OMA" id="RENPHTH"/>
<dbReference type="PANTHER" id="PTHR15263:SF1">
    <property type="entry name" value="NF-KAPPA-B INHIBITOR-LIKE PROTEIN 1"/>
    <property type="match status" value="1"/>
</dbReference>
<evidence type="ECO:0000313" key="7">
    <source>
        <dbReference type="EMBL" id="GCC46621.1"/>
    </source>
</evidence>
<dbReference type="PANTHER" id="PTHR15263">
    <property type="entry name" value="I-KAPPA-B-LIKE PROTEIN IKBL"/>
    <property type="match status" value="1"/>
</dbReference>
<dbReference type="GO" id="GO:0043124">
    <property type="term" value="P:negative regulation of canonical NF-kappaB signal transduction"/>
    <property type="evidence" value="ECO:0007669"/>
    <property type="project" value="InterPro"/>
</dbReference>
<reference evidence="7 8" key="1">
    <citation type="journal article" date="2018" name="Nat. Ecol. Evol.">
        <title>Shark genomes provide insights into elasmobranch evolution and the origin of vertebrates.</title>
        <authorList>
            <person name="Hara Y"/>
            <person name="Yamaguchi K"/>
            <person name="Onimaru K"/>
            <person name="Kadota M"/>
            <person name="Koyanagi M"/>
            <person name="Keeley SD"/>
            <person name="Tatsumi K"/>
            <person name="Tanaka K"/>
            <person name="Motone F"/>
            <person name="Kageyama Y"/>
            <person name="Nozu R"/>
            <person name="Adachi N"/>
            <person name="Nishimura O"/>
            <person name="Nakagawa R"/>
            <person name="Tanegashima C"/>
            <person name="Kiyatake I"/>
            <person name="Matsumoto R"/>
            <person name="Murakumo K"/>
            <person name="Nishida K"/>
            <person name="Terakita A"/>
            <person name="Kuratani S"/>
            <person name="Sato K"/>
            <person name="Hyodo S Kuraku.S."/>
        </authorList>
    </citation>
    <scope>NUCLEOTIDE SEQUENCE [LARGE SCALE GENOMIC DNA]</scope>
</reference>
<name>A0A401TVF5_CHIPU</name>
<keyword evidence="3" id="KW-0677">Repeat</keyword>
<feature type="region of interest" description="Disordered" evidence="6">
    <location>
        <begin position="1"/>
        <end position="20"/>
    </location>
</feature>
<dbReference type="AlphaFoldDB" id="A0A401TVF5"/>
<protein>
    <recommendedName>
        <fullName evidence="9">NF-kappa-B inhibitor-like protein 1</fullName>
    </recommendedName>
</protein>
<keyword evidence="5" id="KW-0539">Nucleus</keyword>